<dbReference type="Proteomes" id="UP001642360">
    <property type="component" value="Unassembled WGS sequence"/>
</dbReference>
<dbReference type="Gene3D" id="1.10.245.10">
    <property type="entry name" value="SWIB/MDM2 domain"/>
    <property type="match status" value="1"/>
</dbReference>
<comment type="caution">
    <text evidence="2">The sequence shown here is derived from an EMBL/GenBank/DDBJ whole genome shotgun (WGS) entry which is preliminary data.</text>
</comment>
<dbReference type="EMBL" id="CAUOFW020000790">
    <property type="protein sequence ID" value="CAK9136962.1"/>
    <property type="molecule type" value="Genomic_DNA"/>
</dbReference>
<organism evidence="2 3">
    <name type="scientific">Ilex paraguariensis</name>
    <name type="common">yerba mate</name>
    <dbReference type="NCBI Taxonomy" id="185542"/>
    <lineage>
        <taxon>Eukaryota</taxon>
        <taxon>Viridiplantae</taxon>
        <taxon>Streptophyta</taxon>
        <taxon>Embryophyta</taxon>
        <taxon>Tracheophyta</taxon>
        <taxon>Spermatophyta</taxon>
        <taxon>Magnoliopsida</taxon>
        <taxon>eudicotyledons</taxon>
        <taxon>Gunneridae</taxon>
        <taxon>Pentapetalae</taxon>
        <taxon>asterids</taxon>
        <taxon>campanulids</taxon>
        <taxon>Aquifoliales</taxon>
        <taxon>Aquifoliaceae</taxon>
        <taxon>Ilex</taxon>
    </lineage>
</organism>
<dbReference type="SUPFAM" id="SSF47592">
    <property type="entry name" value="SWIB/MDM2 domain"/>
    <property type="match status" value="1"/>
</dbReference>
<dbReference type="SMART" id="SM00151">
    <property type="entry name" value="SWIB"/>
    <property type="match status" value="1"/>
</dbReference>
<gene>
    <name evidence="2" type="ORF">ILEXP_LOCUS3974</name>
</gene>
<reference evidence="2 3" key="1">
    <citation type="submission" date="2024-02" db="EMBL/GenBank/DDBJ databases">
        <authorList>
            <person name="Vignale AGUSTIN F."/>
            <person name="Sosa J E."/>
            <person name="Modenutti C."/>
        </authorList>
    </citation>
    <scope>NUCLEOTIDE SEQUENCE [LARGE SCALE GENOMIC DNA]</scope>
</reference>
<dbReference type="InterPro" id="IPR019835">
    <property type="entry name" value="SWIB_domain"/>
</dbReference>
<dbReference type="PANTHER" id="PTHR13844">
    <property type="entry name" value="SWI/SNF-RELATED MATRIX-ASSOCIATED ACTIN-DEPENDENT REGULATOR OF CHROMATIN SUBFAMILY D"/>
    <property type="match status" value="1"/>
</dbReference>
<evidence type="ECO:0000313" key="2">
    <source>
        <dbReference type="EMBL" id="CAK9136962.1"/>
    </source>
</evidence>
<accession>A0ABC8R4I2</accession>
<dbReference type="InterPro" id="IPR036885">
    <property type="entry name" value="SWIB_MDM2_dom_sf"/>
</dbReference>
<dbReference type="InterPro" id="IPR003121">
    <property type="entry name" value="SWIB_MDM2_domain"/>
</dbReference>
<proteinExistence type="predicted"/>
<name>A0ABC8R4I2_9AQUA</name>
<dbReference type="Pfam" id="PF02201">
    <property type="entry name" value="SWIB"/>
    <property type="match status" value="2"/>
</dbReference>
<dbReference type="CDD" id="cd10567">
    <property type="entry name" value="SWIB-MDM2_like"/>
    <property type="match status" value="1"/>
</dbReference>
<evidence type="ECO:0000259" key="1">
    <source>
        <dbReference type="SMART" id="SM00151"/>
    </source>
</evidence>
<evidence type="ECO:0000313" key="3">
    <source>
        <dbReference type="Proteomes" id="UP001642360"/>
    </source>
</evidence>
<sequence length="143" mass="15535">MASTRVFGRSCRTLMAAAKSSAATASAPKAGGPSGILKPVTVSPALGKFLGVPEVSRSDAVKKVWEYIKTRNLQEEFGVVSLGYMSICSIRYSKLVLLPFFQNPANKKEIFCDEKLKTIFNGKDCVGFLEVARLLSQHFQKAG</sequence>
<protein>
    <recommendedName>
        <fullName evidence="1">SWIB domain-containing protein</fullName>
    </recommendedName>
</protein>
<keyword evidence="3" id="KW-1185">Reference proteome</keyword>
<dbReference type="AlphaFoldDB" id="A0ABC8R4I2"/>
<feature type="domain" description="SWIB" evidence="1">
    <location>
        <begin position="36"/>
        <end position="142"/>
    </location>
</feature>